<comment type="similarity">
    <text evidence="1">Belongs to the ATP-dependent AMP-binding enzyme family.</text>
</comment>
<dbReference type="PROSITE" id="PS00455">
    <property type="entry name" value="AMP_BINDING"/>
    <property type="match status" value="1"/>
</dbReference>
<reference evidence="7 8" key="1">
    <citation type="submission" date="2017-06" db="EMBL/GenBank/DDBJ databases">
        <authorList>
            <person name="Kim H.J."/>
            <person name="Triplett B.A."/>
        </authorList>
    </citation>
    <scope>NUCLEOTIDE SEQUENCE [LARGE SCALE GENOMIC DNA]</scope>
    <source>
        <strain evidence="7">FRACA_ARgP5</strain>
    </source>
</reference>
<evidence type="ECO:0000259" key="5">
    <source>
        <dbReference type="Pfam" id="PF00501"/>
    </source>
</evidence>
<keyword evidence="2 7" id="KW-0436">Ligase</keyword>
<sequence length="542" mass="58282">MDGLTMDYQLGIDAIARRAESLAGSRAIVGYGADGQARRSTWAETLSRARRLGAALTALGVRQGEPVATLCWNSIEHLEAYFGVPLVGAVLHTVNTRLSARDVAFILNDAGSRVLIVDETLLDLAEEARELAPLDHVIVVGDRLPAWAVGYEDLLAEAVDEGTDPPRIDERQACTLCYTSGTTGNPKGVVYSHRALAIQSLALMAVDLHGIRESDTILVVVPMFHANAWGHPYAAALAGATLVLPHRDLSPGNLLTLIERHGVTHTGGVSTVWEGVLQLLDAEPGRYDTSSLRILRFGGAPVAPSVMRRLEECHGIPVVQGFGMTEMSPMGSMAVLTSAFDGASADERWAQRAKQGRPIPFLDVRARNDAGLVPWDGRTAGELEVRGASVTGGYLHERGADSFTADGWLLTGDIVTIDPHGFIQIVDRAKDLIKSGGEWISSIALEASLCTHPAVVDAAVIAIPDARWGERPLACVVTRPGAHPTARELRDHLAPEYPSWWLPTRFEYLDEIPRTAAGKIRKADLRAALPVESGDDRQSADS</sequence>
<dbReference type="AlphaFoldDB" id="A0A2I2KI31"/>
<evidence type="ECO:0000313" key="8">
    <source>
        <dbReference type="Proteomes" id="UP000234331"/>
    </source>
</evidence>
<dbReference type="Proteomes" id="UP000234331">
    <property type="component" value="Unassembled WGS sequence"/>
</dbReference>
<dbReference type="InterPro" id="IPR000873">
    <property type="entry name" value="AMP-dep_synth/lig_dom"/>
</dbReference>
<dbReference type="InterPro" id="IPR020845">
    <property type="entry name" value="AMP-binding_CS"/>
</dbReference>
<dbReference type="Gene3D" id="3.30.300.30">
    <property type="match status" value="1"/>
</dbReference>
<evidence type="ECO:0000313" key="7">
    <source>
        <dbReference type="EMBL" id="SNQ45289.1"/>
    </source>
</evidence>
<gene>
    <name evidence="7" type="ORF">FRACA_10048</name>
</gene>
<keyword evidence="4" id="KW-0443">Lipid metabolism</keyword>
<dbReference type="InterPro" id="IPR025110">
    <property type="entry name" value="AMP-bd_C"/>
</dbReference>
<dbReference type="InterPro" id="IPR045851">
    <property type="entry name" value="AMP-bd_C_sf"/>
</dbReference>
<organism evidence="7 8">
    <name type="scientific">Frankia canadensis</name>
    <dbReference type="NCBI Taxonomy" id="1836972"/>
    <lineage>
        <taxon>Bacteria</taxon>
        <taxon>Bacillati</taxon>
        <taxon>Actinomycetota</taxon>
        <taxon>Actinomycetes</taxon>
        <taxon>Frankiales</taxon>
        <taxon>Frankiaceae</taxon>
        <taxon>Frankia</taxon>
    </lineage>
</organism>
<evidence type="ECO:0000256" key="3">
    <source>
        <dbReference type="ARBA" id="ARBA00022832"/>
    </source>
</evidence>
<dbReference type="SUPFAM" id="SSF56801">
    <property type="entry name" value="Acetyl-CoA synthetase-like"/>
    <property type="match status" value="1"/>
</dbReference>
<dbReference type="EC" id="6.2.1.3" evidence="7"/>
<feature type="domain" description="AMP-dependent synthetase/ligase" evidence="5">
    <location>
        <begin position="17"/>
        <end position="395"/>
    </location>
</feature>
<dbReference type="Pfam" id="PF13193">
    <property type="entry name" value="AMP-binding_C"/>
    <property type="match status" value="1"/>
</dbReference>
<evidence type="ECO:0000256" key="4">
    <source>
        <dbReference type="ARBA" id="ARBA00023098"/>
    </source>
</evidence>
<dbReference type="Pfam" id="PF00501">
    <property type="entry name" value="AMP-binding"/>
    <property type="match status" value="1"/>
</dbReference>
<dbReference type="InterPro" id="IPR042099">
    <property type="entry name" value="ANL_N_sf"/>
</dbReference>
<protein>
    <submittedName>
        <fullName evidence="7">Long-chain-fatty-acid--CoA ligase</fullName>
        <ecNumber evidence="7">6.2.1.3</ecNumber>
    </submittedName>
</protein>
<dbReference type="PANTHER" id="PTHR43859:SF4">
    <property type="entry name" value="BUTANOATE--COA LIGASE AAE1-RELATED"/>
    <property type="match status" value="1"/>
</dbReference>
<dbReference type="NCBIfam" id="NF004837">
    <property type="entry name" value="PRK06187.1"/>
    <property type="match status" value="1"/>
</dbReference>
<evidence type="ECO:0000256" key="1">
    <source>
        <dbReference type="ARBA" id="ARBA00006432"/>
    </source>
</evidence>
<evidence type="ECO:0000259" key="6">
    <source>
        <dbReference type="Pfam" id="PF13193"/>
    </source>
</evidence>
<evidence type="ECO:0000256" key="2">
    <source>
        <dbReference type="ARBA" id="ARBA00022598"/>
    </source>
</evidence>
<dbReference type="GO" id="GO:0004467">
    <property type="term" value="F:long-chain fatty acid-CoA ligase activity"/>
    <property type="evidence" value="ECO:0007669"/>
    <property type="project" value="UniProtKB-EC"/>
</dbReference>
<dbReference type="FunFam" id="3.30.300.30:FF:000008">
    <property type="entry name" value="2,3-dihydroxybenzoate-AMP ligase"/>
    <property type="match status" value="1"/>
</dbReference>
<dbReference type="RefSeq" id="WP_207770081.1">
    <property type="nucleotide sequence ID" value="NZ_FZMO01000001.1"/>
</dbReference>
<feature type="domain" description="AMP-binding enzyme C-terminal" evidence="6">
    <location>
        <begin position="445"/>
        <end position="519"/>
    </location>
</feature>
<dbReference type="EMBL" id="FZMO01000001">
    <property type="protein sequence ID" value="SNQ45289.1"/>
    <property type="molecule type" value="Genomic_DNA"/>
</dbReference>
<name>A0A2I2KI31_9ACTN</name>
<keyword evidence="3" id="KW-0276">Fatty acid metabolism</keyword>
<keyword evidence="8" id="KW-1185">Reference proteome</keyword>
<dbReference type="Gene3D" id="3.40.50.12780">
    <property type="entry name" value="N-terminal domain of ligase-like"/>
    <property type="match status" value="1"/>
</dbReference>
<dbReference type="PANTHER" id="PTHR43859">
    <property type="entry name" value="ACYL-ACTIVATING ENZYME"/>
    <property type="match status" value="1"/>
</dbReference>
<accession>A0A2I2KI31</accession>
<proteinExistence type="inferred from homology"/>